<dbReference type="Proteomes" id="UP000249341">
    <property type="component" value="Unassembled WGS sequence"/>
</dbReference>
<dbReference type="RefSeq" id="WP_111648900.1">
    <property type="nucleotide sequence ID" value="NZ_JACHWI010000001.1"/>
</dbReference>
<dbReference type="OrthoDB" id="3295540at2"/>
<accession>A0A327ZFF5</accession>
<dbReference type="InterPro" id="IPR010310">
    <property type="entry name" value="T7SS_ESAT-6-like"/>
</dbReference>
<dbReference type="EMBL" id="QLMJ01000004">
    <property type="protein sequence ID" value="RAK39694.1"/>
    <property type="molecule type" value="Genomic_DNA"/>
</dbReference>
<keyword evidence="2" id="KW-1185">Reference proteome</keyword>
<reference evidence="1 2" key="1">
    <citation type="submission" date="2018-06" db="EMBL/GenBank/DDBJ databases">
        <title>Genomic Encyclopedia of Type Strains, Phase III (KMG-III): the genomes of soil and plant-associated and newly described type strains.</title>
        <authorList>
            <person name="Whitman W."/>
        </authorList>
    </citation>
    <scope>NUCLEOTIDE SEQUENCE [LARGE SCALE GENOMIC DNA]</scope>
    <source>
        <strain evidence="1 2">CGMCC 4.7090</strain>
    </source>
</reference>
<organism evidence="1 2">
    <name type="scientific">Actinoplanes lutulentus</name>
    <dbReference type="NCBI Taxonomy" id="1287878"/>
    <lineage>
        <taxon>Bacteria</taxon>
        <taxon>Bacillati</taxon>
        <taxon>Actinomycetota</taxon>
        <taxon>Actinomycetes</taxon>
        <taxon>Micromonosporales</taxon>
        <taxon>Micromonosporaceae</taxon>
        <taxon>Actinoplanes</taxon>
    </lineage>
</organism>
<protein>
    <submittedName>
        <fullName evidence="1">WXG100 family type VII secretion target</fullName>
    </submittedName>
</protein>
<dbReference type="SUPFAM" id="SSF140453">
    <property type="entry name" value="EsxAB dimer-like"/>
    <property type="match status" value="1"/>
</dbReference>
<gene>
    <name evidence="1" type="ORF">B0I29_104231</name>
</gene>
<evidence type="ECO:0000313" key="1">
    <source>
        <dbReference type="EMBL" id="RAK39694.1"/>
    </source>
</evidence>
<name>A0A327ZFF5_9ACTN</name>
<proteinExistence type="predicted"/>
<comment type="caution">
    <text evidence="1">The sequence shown here is derived from an EMBL/GenBank/DDBJ whole genome shotgun (WGS) entry which is preliminary data.</text>
</comment>
<dbReference type="AlphaFoldDB" id="A0A327ZFF5"/>
<evidence type="ECO:0000313" key="2">
    <source>
        <dbReference type="Proteomes" id="UP000249341"/>
    </source>
</evidence>
<dbReference type="InterPro" id="IPR036689">
    <property type="entry name" value="ESAT-6-like_sf"/>
</dbReference>
<dbReference type="Pfam" id="PF06013">
    <property type="entry name" value="WXG100"/>
    <property type="match status" value="1"/>
</dbReference>
<dbReference type="Gene3D" id="1.10.287.1060">
    <property type="entry name" value="ESAT-6-like"/>
    <property type="match status" value="1"/>
</dbReference>
<sequence length="115" mass="11587">MAGIGQVHATQEQLTAMANRCGDTGQNISQGMNRVMGQIQALSGGAFAGTANNALQDVSVQLNDGLSKIMSALDELAGKMSAASTTYGVNDEEAAQAIRGAAAGTDSSVVSILRG</sequence>